<feature type="region of interest" description="Disordered" evidence="1">
    <location>
        <begin position="1"/>
        <end position="22"/>
    </location>
</feature>
<dbReference type="InterPro" id="IPR025329">
    <property type="entry name" value="DUF4235"/>
</dbReference>
<dbReference type="AlphaFoldDB" id="A0A2M9B6U5"/>
<gene>
    <name evidence="2" type="ORF">CLV56_3148</name>
</gene>
<dbReference type="RefSeq" id="WP_100415246.1">
    <property type="nucleotide sequence ID" value="NZ_PGEZ01000002.1"/>
</dbReference>
<protein>
    <submittedName>
        <fullName evidence="2">Uncharacterized protein DUF4235</fullName>
    </submittedName>
</protein>
<proteinExistence type="predicted"/>
<dbReference type="Pfam" id="PF14019">
    <property type="entry name" value="DUF4235"/>
    <property type="match status" value="1"/>
</dbReference>
<sequence length="115" mass="12270">MARSQASKAKDKAKKKSKPGKAAWKLMDRVSTLLSAMAAAQAASLVWRAATGRKPPTVEESHRPDISTREAVTWAVLAGAAAGLIKVVVHRQAVSYWVRSTGELPPGMKGPKPKV</sequence>
<name>A0A2M9B6U5_9ACTN</name>
<evidence type="ECO:0000313" key="3">
    <source>
        <dbReference type="Proteomes" id="UP000230842"/>
    </source>
</evidence>
<accession>A0A2M9B6U5</accession>
<organism evidence="2 3">
    <name type="scientific">Mumia flava</name>
    <dbReference type="NCBI Taxonomy" id="1348852"/>
    <lineage>
        <taxon>Bacteria</taxon>
        <taxon>Bacillati</taxon>
        <taxon>Actinomycetota</taxon>
        <taxon>Actinomycetes</taxon>
        <taxon>Propionibacteriales</taxon>
        <taxon>Nocardioidaceae</taxon>
        <taxon>Mumia</taxon>
    </lineage>
</organism>
<evidence type="ECO:0000256" key="1">
    <source>
        <dbReference type="SAM" id="MobiDB-lite"/>
    </source>
</evidence>
<reference evidence="2 3" key="1">
    <citation type="submission" date="2017-11" db="EMBL/GenBank/DDBJ databases">
        <title>Genomic Encyclopedia of Archaeal and Bacterial Type Strains, Phase II (KMG-II): From Individual Species to Whole Genera.</title>
        <authorList>
            <person name="Goeker M."/>
        </authorList>
    </citation>
    <scope>NUCLEOTIDE SEQUENCE [LARGE SCALE GENOMIC DNA]</scope>
    <source>
        <strain evidence="2 3">DSM 27763</strain>
    </source>
</reference>
<evidence type="ECO:0000313" key="2">
    <source>
        <dbReference type="EMBL" id="PJJ53657.1"/>
    </source>
</evidence>
<dbReference type="Proteomes" id="UP000230842">
    <property type="component" value="Unassembled WGS sequence"/>
</dbReference>
<comment type="caution">
    <text evidence="2">The sequence shown here is derived from an EMBL/GenBank/DDBJ whole genome shotgun (WGS) entry which is preliminary data.</text>
</comment>
<dbReference type="EMBL" id="PGEZ01000002">
    <property type="protein sequence ID" value="PJJ53657.1"/>
    <property type="molecule type" value="Genomic_DNA"/>
</dbReference>
<keyword evidence="3" id="KW-1185">Reference proteome</keyword>